<evidence type="ECO:0000313" key="3">
    <source>
        <dbReference type="EMBL" id="RBQ21428.1"/>
    </source>
</evidence>
<evidence type="ECO:0000259" key="2">
    <source>
        <dbReference type="PROSITE" id="PS50943"/>
    </source>
</evidence>
<feature type="domain" description="HTH cro/C1-type" evidence="2">
    <location>
        <begin position="14"/>
        <end position="68"/>
    </location>
</feature>
<evidence type="ECO:0000256" key="1">
    <source>
        <dbReference type="SAM" id="MobiDB-lite"/>
    </source>
</evidence>
<evidence type="ECO:0000313" key="4">
    <source>
        <dbReference type="Proteomes" id="UP000253303"/>
    </source>
</evidence>
<dbReference type="SMART" id="SM00530">
    <property type="entry name" value="HTH_XRE"/>
    <property type="match status" value="1"/>
</dbReference>
<dbReference type="PROSITE" id="PS50943">
    <property type="entry name" value="HTH_CROC1"/>
    <property type="match status" value="1"/>
</dbReference>
<dbReference type="CDD" id="cd00093">
    <property type="entry name" value="HTH_XRE"/>
    <property type="match status" value="1"/>
</dbReference>
<keyword evidence="4" id="KW-1185">Reference proteome</keyword>
<dbReference type="AlphaFoldDB" id="A0A366M596"/>
<comment type="caution">
    <text evidence="3">The sequence shown here is derived from an EMBL/GenBank/DDBJ whole genome shotgun (WGS) entry which is preliminary data.</text>
</comment>
<dbReference type="Gene3D" id="1.10.260.40">
    <property type="entry name" value="lambda repressor-like DNA-binding domains"/>
    <property type="match status" value="1"/>
</dbReference>
<dbReference type="GO" id="GO:0003677">
    <property type="term" value="F:DNA binding"/>
    <property type="evidence" value="ECO:0007669"/>
    <property type="project" value="InterPro"/>
</dbReference>
<dbReference type="RefSeq" id="WP_113977956.1">
    <property type="nucleotide sequence ID" value="NZ_QMEY01000001.1"/>
</dbReference>
<dbReference type="InterPro" id="IPR010982">
    <property type="entry name" value="Lambda_DNA-bd_dom_sf"/>
</dbReference>
<dbReference type="SUPFAM" id="SSF47413">
    <property type="entry name" value="lambda repressor-like DNA-binding domains"/>
    <property type="match status" value="1"/>
</dbReference>
<reference evidence="3 4" key="1">
    <citation type="submission" date="2018-06" db="EMBL/GenBank/DDBJ databases">
        <title>Sphaerisporangium craniellae sp. nov., isolated from a marine sponge in the South China Sea.</title>
        <authorList>
            <person name="Li L."/>
        </authorList>
    </citation>
    <scope>NUCLEOTIDE SEQUENCE [LARGE SCALE GENOMIC DNA]</scope>
    <source>
        <strain evidence="3 4">LHW63015</strain>
    </source>
</reference>
<accession>A0A366M596</accession>
<proteinExistence type="predicted"/>
<dbReference type="InterPro" id="IPR001387">
    <property type="entry name" value="Cro/C1-type_HTH"/>
</dbReference>
<name>A0A366M596_9ACTN</name>
<dbReference type="Pfam" id="PF13560">
    <property type="entry name" value="HTH_31"/>
    <property type="match status" value="1"/>
</dbReference>
<dbReference type="OrthoDB" id="3449038at2"/>
<protein>
    <submittedName>
        <fullName evidence="3">XRE family transcriptional regulator</fullName>
    </submittedName>
</protein>
<organism evidence="3 4">
    <name type="scientific">Spongiactinospora rosea</name>
    <dbReference type="NCBI Taxonomy" id="2248750"/>
    <lineage>
        <taxon>Bacteria</taxon>
        <taxon>Bacillati</taxon>
        <taxon>Actinomycetota</taxon>
        <taxon>Actinomycetes</taxon>
        <taxon>Streptosporangiales</taxon>
        <taxon>Streptosporangiaceae</taxon>
        <taxon>Spongiactinospora</taxon>
    </lineage>
</organism>
<dbReference type="EMBL" id="QMEY01000001">
    <property type="protein sequence ID" value="RBQ21428.1"/>
    <property type="molecule type" value="Genomic_DNA"/>
</dbReference>
<sequence>MGLDPVWGVFGGAMRRHRERRGLRVRDIGDAAHVHFSLVSRWEGGINRPTASAARLVDECLGCDGELIAMHADTVASERRRKGTTPDGSPIDDEGDEMERRTAIQLIATAGAVIPLADLEQSLTAMDHILDTRIDLDDWERTVHEYGYQFVRRPVGALAADLTAEITAVSHLLNQGNAPRIQAGLLRVAAELSSLLATDLHDSGQARVARHVWRAARRSADASGDQELSVYVRAKEADDLWWAGSSPHAVRELADQAVHRAGGTPSYGILRAHIVRCRLAADGHGGEARTALRAFSETFERLPPGGHGRPEDALGEAWLHWHEAHLLTMIGDDQAQDVFDQALARYSADTPGTVSLLQLIRALDLVRRREIDDGLTHAVTTLQTGAMSTARRFVANKITKALPQQARTHPHATELRRLITPA</sequence>
<gene>
    <name evidence="3" type="ORF">DP939_01555</name>
</gene>
<feature type="region of interest" description="Disordered" evidence="1">
    <location>
        <begin position="77"/>
        <end position="96"/>
    </location>
</feature>
<dbReference type="Proteomes" id="UP000253303">
    <property type="component" value="Unassembled WGS sequence"/>
</dbReference>